<dbReference type="PANTHER" id="PTHR45586">
    <property type="entry name" value="TPR REPEAT-CONTAINING PROTEIN PA4667"/>
    <property type="match status" value="1"/>
</dbReference>
<dbReference type="SUPFAM" id="SSF48452">
    <property type="entry name" value="TPR-like"/>
    <property type="match status" value="3"/>
</dbReference>
<dbReference type="InterPro" id="IPR011990">
    <property type="entry name" value="TPR-like_helical_dom_sf"/>
</dbReference>
<organism evidence="5 6">
    <name type="scientific">Allopontixanthobacter sediminis</name>
    <dbReference type="NCBI Taxonomy" id="1689985"/>
    <lineage>
        <taxon>Bacteria</taxon>
        <taxon>Pseudomonadati</taxon>
        <taxon>Pseudomonadota</taxon>
        <taxon>Alphaproteobacteria</taxon>
        <taxon>Sphingomonadales</taxon>
        <taxon>Erythrobacteraceae</taxon>
        <taxon>Allopontixanthobacter</taxon>
    </lineage>
</organism>
<dbReference type="PROSITE" id="PS50005">
    <property type="entry name" value="TPR"/>
    <property type="match status" value="2"/>
</dbReference>
<keyword evidence="4" id="KW-0732">Signal</keyword>
<evidence type="ECO:0000256" key="4">
    <source>
        <dbReference type="SAM" id="SignalP"/>
    </source>
</evidence>
<keyword evidence="1" id="KW-0677">Repeat</keyword>
<sequence length="597" mass="63796">MTCKPDARRLLRSAGGGVGAILLTLAACAEPPPPAPPVEQARQALAARDGLGAEIILREMLAEGITEPEVAAYLGEAELQQDQPEEARRWLEPEAFSPDTSGLGFHMLGRLRMRDGNLPEAGKAFDRALDFIPDSPDLWVDIGRLRYLGGEQKQAVEASVRAAQLGPDNVAALQFRAQLVRDSAGMEAALPWFEAALARNPDNLTLLGDYAATLGDAGQPREMLVVVRRMIELDESSARAFYLQAVLAARGGQFDLARSLLDRAGSLQRETPAAMLLSAIVDLETGNYASASQMLDRLERMQPDNARIRLLAARSLALGGNHRELVYRFEDRAAETGASPYLATLVGRSYEVLGERGEAARFLDLAARGPMTGLHPLPSETNLDVARTRGFRTGRDAVALVRGLIGAGQYVAAIEGAEAFLRRAPGSGDALALAGDTYLLAGQGAKAADYYAQAAAIRQSWPLTRRMVAAELAAGRRQSGLTLLEYQLANNSANTAAALMLAEAKLLAGDAAKAARLLDLAIANGARRDPQAWMLRARAAVVLDDPGTARDAATRAYSLQRMNPAATALLARILKETGGDEAQILALDQKAVKLQAR</sequence>
<dbReference type="Pfam" id="PF14559">
    <property type="entry name" value="TPR_19"/>
    <property type="match status" value="1"/>
</dbReference>
<feature type="repeat" description="TPR" evidence="3">
    <location>
        <begin position="102"/>
        <end position="135"/>
    </location>
</feature>
<proteinExistence type="predicted"/>
<dbReference type="Gene3D" id="1.25.40.10">
    <property type="entry name" value="Tetratricopeptide repeat domain"/>
    <property type="match status" value="2"/>
</dbReference>
<dbReference type="EMBL" id="WTYL01000001">
    <property type="protein sequence ID" value="MXP43768.1"/>
    <property type="molecule type" value="Genomic_DNA"/>
</dbReference>
<evidence type="ECO:0000256" key="3">
    <source>
        <dbReference type="PROSITE-ProRule" id="PRU00339"/>
    </source>
</evidence>
<evidence type="ECO:0000256" key="1">
    <source>
        <dbReference type="ARBA" id="ARBA00022737"/>
    </source>
</evidence>
<dbReference type="PROSITE" id="PS51257">
    <property type="entry name" value="PROKAR_LIPOPROTEIN"/>
    <property type="match status" value="1"/>
</dbReference>
<dbReference type="Proteomes" id="UP000431922">
    <property type="component" value="Unassembled WGS sequence"/>
</dbReference>
<feature type="signal peptide" evidence="4">
    <location>
        <begin position="1"/>
        <end position="29"/>
    </location>
</feature>
<dbReference type="AlphaFoldDB" id="A0A845B0K7"/>
<comment type="caution">
    <text evidence="5">The sequence shown here is derived from an EMBL/GenBank/DDBJ whole genome shotgun (WGS) entry which is preliminary data.</text>
</comment>
<protein>
    <submittedName>
        <fullName evidence="5">Tetratricopeptide repeat protein</fullName>
    </submittedName>
</protein>
<evidence type="ECO:0000313" key="6">
    <source>
        <dbReference type="Proteomes" id="UP000431922"/>
    </source>
</evidence>
<evidence type="ECO:0000313" key="5">
    <source>
        <dbReference type="EMBL" id="MXP43768.1"/>
    </source>
</evidence>
<name>A0A845B0K7_9SPHN</name>
<dbReference type="SMART" id="SM00028">
    <property type="entry name" value="TPR"/>
    <property type="match status" value="6"/>
</dbReference>
<dbReference type="InterPro" id="IPR051012">
    <property type="entry name" value="CellSynth/LPSAsmb/PSIAsmb"/>
</dbReference>
<dbReference type="InterPro" id="IPR019734">
    <property type="entry name" value="TPR_rpt"/>
</dbReference>
<dbReference type="Pfam" id="PF13432">
    <property type="entry name" value="TPR_16"/>
    <property type="match status" value="2"/>
</dbReference>
<feature type="repeat" description="TPR" evidence="3">
    <location>
        <begin position="136"/>
        <end position="169"/>
    </location>
</feature>
<dbReference type="RefSeq" id="WP_160755343.1">
    <property type="nucleotide sequence ID" value="NZ_WTYL01000001.1"/>
</dbReference>
<accession>A0A845B0K7</accession>
<reference evidence="5 6" key="1">
    <citation type="submission" date="2019-12" db="EMBL/GenBank/DDBJ databases">
        <title>Genomic-based taxomic classification of the family Erythrobacteraceae.</title>
        <authorList>
            <person name="Xu L."/>
        </authorList>
    </citation>
    <scope>NUCLEOTIDE SEQUENCE [LARGE SCALE GENOMIC DNA]</scope>
    <source>
        <strain evidence="5 6">KCTC 42453</strain>
    </source>
</reference>
<dbReference type="PANTHER" id="PTHR45586:SF1">
    <property type="entry name" value="LIPOPOLYSACCHARIDE ASSEMBLY PROTEIN B"/>
    <property type="match status" value="1"/>
</dbReference>
<keyword evidence="2 3" id="KW-0802">TPR repeat</keyword>
<keyword evidence="6" id="KW-1185">Reference proteome</keyword>
<evidence type="ECO:0000256" key="2">
    <source>
        <dbReference type="ARBA" id="ARBA00022803"/>
    </source>
</evidence>
<dbReference type="OrthoDB" id="7259535at2"/>
<feature type="chain" id="PRO_5032673444" evidence="4">
    <location>
        <begin position="30"/>
        <end position="597"/>
    </location>
</feature>
<gene>
    <name evidence="5" type="ORF">GRI65_04760</name>
</gene>